<name>A0A9X2VZY5_9SPHN</name>
<protein>
    <submittedName>
        <fullName evidence="1">Uncharacterized protein</fullName>
    </submittedName>
</protein>
<comment type="caution">
    <text evidence="1">The sequence shown here is derived from an EMBL/GenBank/DDBJ whole genome shotgun (WGS) entry which is preliminary data.</text>
</comment>
<organism evidence="1 2">
    <name type="scientific">Tsuneonella litorea</name>
    <dbReference type="NCBI Taxonomy" id="2976475"/>
    <lineage>
        <taxon>Bacteria</taxon>
        <taxon>Pseudomonadati</taxon>
        <taxon>Pseudomonadota</taxon>
        <taxon>Alphaproteobacteria</taxon>
        <taxon>Sphingomonadales</taxon>
        <taxon>Erythrobacteraceae</taxon>
        <taxon>Tsuneonella</taxon>
    </lineage>
</organism>
<keyword evidence="2" id="KW-1185">Reference proteome</keyword>
<evidence type="ECO:0000313" key="1">
    <source>
        <dbReference type="EMBL" id="MCT2557664.1"/>
    </source>
</evidence>
<accession>A0A9X2VZY5</accession>
<proteinExistence type="predicted"/>
<dbReference type="AlphaFoldDB" id="A0A9X2VZY5"/>
<dbReference type="Proteomes" id="UP001142648">
    <property type="component" value="Unassembled WGS sequence"/>
</dbReference>
<reference evidence="1" key="1">
    <citation type="submission" date="2022-09" db="EMBL/GenBank/DDBJ databases">
        <title>The genome sequence of Tsuneonella sp. YG55.</title>
        <authorList>
            <person name="Liu Y."/>
        </authorList>
    </citation>
    <scope>NUCLEOTIDE SEQUENCE</scope>
    <source>
        <strain evidence="1">YG55</strain>
    </source>
</reference>
<sequence>MAVEELDRALAGTDDLRGHPVETAAAAAATARAAKAATAAAAKTAAAAAEAAAVTAAKTAPVAAEAATITAAETATVAAEIAASAEGIEAVFTEPVALVPAPTFPSIVTHNLKRTFVFSPPFITFPYARTERAGTGREGRIRPPPP</sequence>
<gene>
    <name evidence="1" type="ORF">N0B51_01585</name>
</gene>
<dbReference type="EMBL" id="JAOAMV010000001">
    <property type="protein sequence ID" value="MCT2557664.1"/>
    <property type="molecule type" value="Genomic_DNA"/>
</dbReference>
<evidence type="ECO:0000313" key="2">
    <source>
        <dbReference type="Proteomes" id="UP001142648"/>
    </source>
</evidence>